<evidence type="ECO:0000259" key="9">
    <source>
        <dbReference type="PROSITE" id="PS50059"/>
    </source>
</evidence>
<name>A0A4Q1C3B4_9BACT</name>
<feature type="domain" description="PPIase FKBP-type" evidence="9">
    <location>
        <begin position="172"/>
        <end position="258"/>
    </location>
</feature>
<feature type="signal peptide" evidence="8">
    <location>
        <begin position="1"/>
        <end position="23"/>
    </location>
</feature>
<dbReference type="NCBIfam" id="NF008602">
    <property type="entry name" value="PRK11570.1"/>
    <property type="match status" value="1"/>
</dbReference>
<gene>
    <name evidence="10" type="ORF">ESB04_02960</name>
</gene>
<proteinExistence type="inferred from homology"/>
<evidence type="ECO:0000256" key="4">
    <source>
        <dbReference type="ARBA" id="ARBA00023110"/>
    </source>
</evidence>
<sequence>MKFPLIKISAIISLSTLSFVSVAQNKPAAKAPSSPKPAVSASSKAKAAPAQTAHFASTIDSVSYAVGVLVAQNFKSQNVALNPATVAKGFAAATQGTALSLSEQDCQRIVNNFMMRNQEKQMAESAKQFLPNKEAGEKFLAENKKKPGVQVTASGLQYEIVKVGDGPKPTASDKVKTHYHGTLIDGTVFDSSVDRGEAISFPVSGVIPGWVEALQMMPVGSKWKLYIPQELAYGIRGGGATIKPYSALIFEVELIAIEK</sequence>
<dbReference type="InterPro" id="IPR008104">
    <property type="entry name" value="INFPOTNTIATR"/>
</dbReference>
<comment type="similarity">
    <text evidence="2 7">Belongs to the FKBP-type PPIase family.</text>
</comment>
<dbReference type="PANTHER" id="PTHR43811:SF23">
    <property type="entry name" value="FKBP-TYPE 22 KDA PEPTIDYL-PROLYL CIS-TRANS ISOMERASE"/>
    <property type="match status" value="1"/>
</dbReference>
<dbReference type="AlphaFoldDB" id="A0A4Q1C3B4"/>
<dbReference type="Pfam" id="PF00254">
    <property type="entry name" value="FKBP_C"/>
    <property type="match status" value="1"/>
</dbReference>
<comment type="catalytic activity">
    <reaction evidence="1 6 7">
        <text>[protein]-peptidylproline (omega=180) = [protein]-peptidylproline (omega=0)</text>
        <dbReference type="Rhea" id="RHEA:16237"/>
        <dbReference type="Rhea" id="RHEA-COMP:10747"/>
        <dbReference type="Rhea" id="RHEA-COMP:10748"/>
        <dbReference type="ChEBI" id="CHEBI:83833"/>
        <dbReference type="ChEBI" id="CHEBI:83834"/>
        <dbReference type="EC" id="5.2.1.8"/>
    </reaction>
</comment>
<dbReference type="Pfam" id="PF01346">
    <property type="entry name" value="FKBP_N"/>
    <property type="match status" value="1"/>
</dbReference>
<dbReference type="PROSITE" id="PS50059">
    <property type="entry name" value="FKBP_PPIASE"/>
    <property type="match status" value="1"/>
</dbReference>
<dbReference type="InterPro" id="IPR046357">
    <property type="entry name" value="PPIase_dom_sf"/>
</dbReference>
<dbReference type="PANTHER" id="PTHR43811">
    <property type="entry name" value="FKBP-TYPE PEPTIDYL-PROLYL CIS-TRANS ISOMERASE FKPA"/>
    <property type="match status" value="1"/>
</dbReference>
<dbReference type="GO" id="GO:0016020">
    <property type="term" value="C:membrane"/>
    <property type="evidence" value="ECO:0007669"/>
    <property type="project" value="InterPro"/>
</dbReference>
<dbReference type="InterPro" id="IPR001179">
    <property type="entry name" value="PPIase_FKBP_dom"/>
</dbReference>
<reference evidence="10 11" key="1">
    <citation type="submission" date="2019-01" db="EMBL/GenBank/DDBJ databases">
        <title>Cytophagaceae bacterium strain CAR-16.</title>
        <authorList>
            <person name="Chen W.-M."/>
        </authorList>
    </citation>
    <scope>NUCLEOTIDE SEQUENCE [LARGE SCALE GENOMIC DNA]</scope>
    <source>
        <strain evidence="10 11">CAR-16</strain>
    </source>
</reference>
<keyword evidence="4 6" id="KW-0697">Rotamase</keyword>
<dbReference type="RefSeq" id="WP_129026087.1">
    <property type="nucleotide sequence ID" value="NZ_SDHY01000001.1"/>
</dbReference>
<feature type="chain" id="PRO_5020876091" description="Peptidyl-prolyl cis-trans isomerase" evidence="8">
    <location>
        <begin position="24"/>
        <end position="259"/>
    </location>
</feature>
<evidence type="ECO:0000256" key="8">
    <source>
        <dbReference type="SAM" id="SignalP"/>
    </source>
</evidence>
<dbReference type="InterPro" id="IPR036944">
    <property type="entry name" value="PPIase_FKBP_N_sf"/>
</dbReference>
<dbReference type="Gene3D" id="1.10.287.460">
    <property type="entry name" value="Peptidyl-prolyl cis-trans isomerase, FKBP-type, N-terminal domain"/>
    <property type="match status" value="1"/>
</dbReference>
<dbReference type="GO" id="GO:0006457">
    <property type="term" value="P:protein folding"/>
    <property type="evidence" value="ECO:0007669"/>
    <property type="project" value="InterPro"/>
</dbReference>
<evidence type="ECO:0000256" key="7">
    <source>
        <dbReference type="RuleBase" id="RU003915"/>
    </source>
</evidence>
<dbReference type="EMBL" id="SDHY01000001">
    <property type="protein sequence ID" value="RXK52625.1"/>
    <property type="molecule type" value="Genomic_DNA"/>
</dbReference>
<comment type="caution">
    <text evidence="10">The sequence shown here is derived from an EMBL/GenBank/DDBJ whole genome shotgun (WGS) entry which is preliminary data.</text>
</comment>
<keyword evidence="3 8" id="KW-0732">Signal</keyword>
<dbReference type="OrthoDB" id="9814548at2"/>
<evidence type="ECO:0000256" key="6">
    <source>
        <dbReference type="PROSITE-ProRule" id="PRU00277"/>
    </source>
</evidence>
<dbReference type="SUPFAM" id="SSF54534">
    <property type="entry name" value="FKBP-like"/>
    <property type="match status" value="1"/>
</dbReference>
<keyword evidence="11" id="KW-1185">Reference proteome</keyword>
<protein>
    <recommendedName>
        <fullName evidence="7">Peptidyl-prolyl cis-trans isomerase</fullName>
        <ecNumber evidence="7">5.2.1.8</ecNumber>
    </recommendedName>
</protein>
<organism evidence="10 11">
    <name type="scientific">Aquirufa rosea</name>
    <dbReference type="NCBI Taxonomy" id="2509241"/>
    <lineage>
        <taxon>Bacteria</taxon>
        <taxon>Pseudomonadati</taxon>
        <taxon>Bacteroidota</taxon>
        <taxon>Cytophagia</taxon>
        <taxon>Cytophagales</taxon>
        <taxon>Flectobacillaceae</taxon>
        <taxon>Aquirufa</taxon>
    </lineage>
</organism>
<dbReference type="EC" id="5.2.1.8" evidence="7"/>
<dbReference type="Proteomes" id="UP000289455">
    <property type="component" value="Unassembled WGS sequence"/>
</dbReference>
<accession>A0A4Q1C3B4</accession>
<dbReference type="PRINTS" id="PR01730">
    <property type="entry name" value="INFPOTNTIATR"/>
</dbReference>
<evidence type="ECO:0000256" key="1">
    <source>
        <dbReference type="ARBA" id="ARBA00000971"/>
    </source>
</evidence>
<keyword evidence="5 6" id="KW-0413">Isomerase</keyword>
<evidence type="ECO:0000313" key="10">
    <source>
        <dbReference type="EMBL" id="RXK52625.1"/>
    </source>
</evidence>
<evidence type="ECO:0000256" key="2">
    <source>
        <dbReference type="ARBA" id="ARBA00006577"/>
    </source>
</evidence>
<dbReference type="GO" id="GO:0003755">
    <property type="term" value="F:peptidyl-prolyl cis-trans isomerase activity"/>
    <property type="evidence" value="ECO:0007669"/>
    <property type="project" value="UniProtKB-UniRule"/>
</dbReference>
<dbReference type="InterPro" id="IPR000774">
    <property type="entry name" value="PPIase_FKBP_N"/>
</dbReference>
<evidence type="ECO:0000256" key="3">
    <source>
        <dbReference type="ARBA" id="ARBA00022729"/>
    </source>
</evidence>
<evidence type="ECO:0000313" key="11">
    <source>
        <dbReference type="Proteomes" id="UP000289455"/>
    </source>
</evidence>
<evidence type="ECO:0000256" key="5">
    <source>
        <dbReference type="ARBA" id="ARBA00023235"/>
    </source>
</evidence>
<dbReference type="Gene3D" id="3.10.50.40">
    <property type="match status" value="1"/>
</dbReference>